<comment type="caution">
    <text evidence="3">The sequence shown here is derived from an EMBL/GenBank/DDBJ whole genome shotgun (WGS) entry which is preliminary data.</text>
</comment>
<dbReference type="Proteomes" id="UP000550260">
    <property type="component" value="Unassembled WGS sequence"/>
</dbReference>
<reference evidence="3 4" key="1">
    <citation type="submission" date="2017-12" db="EMBL/GenBank/DDBJ databases">
        <title>Sequencing the genomes of 1000 Actinobacteria strains.</title>
        <authorList>
            <person name="Klenk H.-P."/>
        </authorList>
    </citation>
    <scope>NUCLEOTIDE SEQUENCE [LARGE SCALE GENOMIC DNA]</scope>
    <source>
        <strain evidence="3 4">DSM 45165</strain>
    </source>
</reference>
<dbReference type="EMBL" id="PJMY01000003">
    <property type="protein sequence ID" value="PKV93153.1"/>
    <property type="molecule type" value="Genomic_DNA"/>
</dbReference>
<evidence type="ECO:0000313" key="5">
    <source>
        <dbReference type="Proteomes" id="UP000550260"/>
    </source>
</evidence>
<dbReference type="RefSeq" id="WP_101436847.1">
    <property type="nucleotide sequence ID" value="NZ_JACJHR010000008.1"/>
</dbReference>
<dbReference type="EMBL" id="JACJHR010000008">
    <property type="protein sequence ID" value="MBB2499147.1"/>
    <property type="molecule type" value="Genomic_DNA"/>
</dbReference>
<accession>A0A2N3WGZ9</accession>
<gene>
    <name evidence="3" type="ORF">ATK30_3992</name>
    <name evidence="2" type="ORF">H5411_08375</name>
</gene>
<feature type="domain" description="DUF6966" evidence="1">
    <location>
        <begin position="22"/>
        <end position="73"/>
    </location>
</feature>
<dbReference type="Pfam" id="PF22294">
    <property type="entry name" value="DUF6966"/>
    <property type="match status" value="1"/>
</dbReference>
<dbReference type="Proteomes" id="UP000233750">
    <property type="component" value="Unassembled WGS sequence"/>
</dbReference>
<organism evidence="3 4">
    <name type="scientific">Amycolatopsis echigonensis</name>
    <dbReference type="NCBI Taxonomy" id="2576905"/>
    <lineage>
        <taxon>Bacteria</taxon>
        <taxon>Bacillati</taxon>
        <taxon>Actinomycetota</taxon>
        <taxon>Actinomycetes</taxon>
        <taxon>Pseudonocardiales</taxon>
        <taxon>Pseudonocardiaceae</taxon>
        <taxon>Amycolatopsis</taxon>
    </lineage>
</organism>
<sequence>MASDPIGELATDIDALLALFERVDEQHWARWARAVRTDIANGDAHCLSRILGVYGGPGSFNDLVIHPMNGHAVNPDDVANANQQLDSLRTRIHQTACDFQHQLRG</sequence>
<evidence type="ECO:0000313" key="2">
    <source>
        <dbReference type="EMBL" id="MBB2499147.1"/>
    </source>
</evidence>
<dbReference type="OrthoDB" id="5197512at2"/>
<evidence type="ECO:0000313" key="4">
    <source>
        <dbReference type="Proteomes" id="UP000233750"/>
    </source>
</evidence>
<evidence type="ECO:0000259" key="1">
    <source>
        <dbReference type="Pfam" id="PF22294"/>
    </source>
</evidence>
<evidence type="ECO:0000313" key="3">
    <source>
        <dbReference type="EMBL" id="PKV93153.1"/>
    </source>
</evidence>
<name>A0A2N3WGZ9_9PSEU</name>
<reference evidence="2 5" key="2">
    <citation type="submission" date="2020-08" db="EMBL/GenBank/DDBJ databases">
        <title>Amycolatopsis echigonensis JCM 21831.</title>
        <authorList>
            <person name="Tedsree N."/>
            <person name="Kuncharoen N."/>
            <person name="Likhitwitayawuid K."/>
            <person name="Tanasupawat S."/>
        </authorList>
    </citation>
    <scope>NUCLEOTIDE SEQUENCE [LARGE SCALE GENOMIC DNA]</scope>
    <source>
        <strain evidence="2 5">JCM 21831</strain>
    </source>
</reference>
<dbReference type="InterPro" id="IPR054239">
    <property type="entry name" value="DUF6966"/>
</dbReference>
<protein>
    <recommendedName>
        <fullName evidence="1">DUF6966 domain-containing protein</fullName>
    </recommendedName>
</protein>
<keyword evidence="4" id="KW-1185">Reference proteome</keyword>
<proteinExistence type="predicted"/>
<dbReference type="AlphaFoldDB" id="A0A2N3WGZ9"/>
<accession>A0A8E1VVM1</accession>